<dbReference type="EMBL" id="JAPFFF010000005">
    <property type="protein sequence ID" value="KAK8890396.1"/>
    <property type="molecule type" value="Genomic_DNA"/>
</dbReference>
<evidence type="ECO:0008006" key="6">
    <source>
        <dbReference type="Google" id="ProtNLM"/>
    </source>
</evidence>
<evidence type="ECO:0000256" key="3">
    <source>
        <dbReference type="SAM" id="Phobius"/>
    </source>
</evidence>
<dbReference type="Proteomes" id="UP001470230">
    <property type="component" value="Unassembled WGS sequence"/>
</dbReference>
<gene>
    <name evidence="4" type="ORF">M9Y10_035172</name>
</gene>
<feature type="region of interest" description="Disordered" evidence="2">
    <location>
        <begin position="1"/>
        <end position="27"/>
    </location>
</feature>
<accession>A0ABR2KH03</accession>
<comment type="caution">
    <text evidence="4">The sequence shown here is derived from an EMBL/GenBank/DDBJ whole genome shotgun (WGS) entry which is preliminary data.</text>
</comment>
<proteinExistence type="predicted"/>
<feature type="coiled-coil region" evidence="1">
    <location>
        <begin position="30"/>
        <end position="64"/>
    </location>
</feature>
<protein>
    <recommendedName>
        <fullName evidence="6">t-SNARE coiled-coil homology domain-containing protein</fullName>
    </recommendedName>
</protein>
<reference evidence="4 5" key="1">
    <citation type="submission" date="2024-04" db="EMBL/GenBank/DDBJ databases">
        <title>Tritrichomonas musculus Genome.</title>
        <authorList>
            <person name="Alves-Ferreira E."/>
            <person name="Grigg M."/>
            <person name="Lorenzi H."/>
            <person name="Galac M."/>
        </authorList>
    </citation>
    <scope>NUCLEOTIDE SEQUENCE [LARGE SCALE GENOMIC DNA]</scope>
    <source>
        <strain evidence="4 5">EAF2021</strain>
    </source>
</reference>
<evidence type="ECO:0000313" key="4">
    <source>
        <dbReference type="EMBL" id="KAK8890396.1"/>
    </source>
</evidence>
<name>A0ABR2KH03_9EUKA</name>
<evidence type="ECO:0000313" key="5">
    <source>
        <dbReference type="Proteomes" id="UP001470230"/>
    </source>
</evidence>
<keyword evidence="3" id="KW-0812">Transmembrane</keyword>
<feature type="transmembrane region" description="Helical" evidence="3">
    <location>
        <begin position="69"/>
        <end position="88"/>
    </location>
</feature>
<keyword evidence="1" id="KW-0175">Coiled coil</keyword>
<sequence length="92" mass="10687">MSTENQTQQENELTDSQPTQKENHNIGQQIEDLSNKVIEQKQLVDQLEDKINKMTDELYEINKNTNVSIYSPQIFVILCLIFLIAQAYKNSI</sequence>
<organism evidence="4 5">
    <name type="scientific">Tritrichomonas musculus</name>
    <dbReference type="NCBI Taxonomy" id="1915356"/>
    <lineage>
        <taxon>Eukaryota</taxon>
        <taxon>Metamonada</taxon>
        <taxon>Parabasalia</taxon>
        <taxon>Tritrichomonadida</taxon>
        <taxon>Tritrichomonadidae</taxon>
        <taxon>Tritrichomonas</taxon>
    </lineage>
</organism>
<keyword evidence="3" id="KW-1133">Transmembrane helix</keyword>
<evidence type="ECO:0000256" key="2">
    <source>
        <dbReference type="SAM" id="MobiDB-lite"/>
    </source>
</evidence>
<keyword evidence="3" id="KW-0472">Membrane</keyword>
<evidence type="ECO:0000256" key="1">
    <source>
        <dbReference type="SAM" id="Coils"/>
    </source>
</evidence>
<keyword evidence="5" id="KW-1185">Reference proteome</keyword>